<name>A0AAN8N1F0_9PEZI</name>
<comment type="caution">
    <text evidence="2">The sequence shown here is derived from an EMBL/GenBank/DDBJ whole genome shotgun (WGS) entry which is preliminary data.</text>
</comment>
<feature type="compositionally biased region" description="Basic residues" evidence="1">
    <location>
        <begin position="22"/>
        <end position="40"/>
    </location>
</feature>
<accession>A0AAN8N1F0</accession>
<evidence type="ECO:0000256" key="1">
    <source>
        <dbReference type="SAM" id="MobiDB-lite"/>
    </source>
</evidence>
<organism evidence="2 3">
    <name type="scientific">Arthrobotrys conoides</name>
    <dbReference type="NCBI Taxonomy" id="74498"/>
    <lineage>
        <taxon>Eukaryota</taxon>
        <taxon>Fungi</taxon>
        <taxon>Dikarya</taxon>
        <taxon>Ascomycota</taxon>
        <taxon>Pezizomycotina</taxon>
        <taxon>Orbiliomycetes</taxon>
        <taxon>Orbiliales</taxon>
        <taxon>Orbiliaceae</taxon>
        <taxon>Arthrobotrys</taxon>
    </lineage>
</organism>
<gene>
    <name evidence="2" type="ORF">TWF506_004055</name>
</gene>
<dbReference type="EMBL" id="JAVHJM010000013">
    <property type="protein sequence ID" value="KAK6499427.1"/>
    <property type="molecule type" value="Genomic_DNA"/>
</dbReference>
<feature type="region of interest" description="Disordered" evidence="1">
    <location>
        <begin position="1"/>
        <end position="48"/>
    </location>
</feature>
<evidence type="ECO:0000313" key="3">
    <source>
        <dbReference type="Proteomes" id="UP001307849"/>
    </source>
</evidence>
<keyword evidence="3" id="KW-1185">Reference proteome</keyword>
<sequence>MHEIQRSNDFEAPESTATMGNYRRRRPRRMRPPTGRRTRAPKPEPSEPLTWGKLNNFFTEFPKRISSVILGLFTKSRTGPSKHDKVMFPRRIETFETTTIKSPWNLQSTAPTITRRQAMGRFYVLHCLLSAKIPFVVWGLEALACNFVPTHFRDPLELLVPREYLEEAAKVIENDKYSFYRRIEKFDHVDDYTFPREVSALVRRNLMKANAGITHGFAQTKKLSAHLGFRGILSNIRFPTFFGMLNAIYTTIDCRCVDGDDNLVRTQLEEQAEALIIWRIRRDKSAEIYHSIEDFPEDLLSIRNGLYPRNREYFDSRYLAAEIIKPANRL</sequence>
<dbReference type="AlphaFoldDB" id="A0AAN8N1F0"/>
<proteinExistence type="predicted"/>
<evidence type="ECO:0000313" key="2">
    <source>
        <dbReference type="EMBL" id="KAK6499427.1"/>
    </source>
</evidence>
<reference evidence="2 3" key="1">
    <citation type="submission" date="2019-10" db="EMBL/GenBank/DDBJ databases">
        <authorList>
            <person name="Palmer J.M."/>
        </authorList>
    </citation>
    <scope>NUCLEOTIDE SEQUENCE [LARGE SCALE GENOMIC DNA]</scope>
    <source>
        <strain evidence="2 3">TWF506</strain>
    </source>
</reference>
<protein>
    <submittedName>
        <fullName evidence="2">Uncharacterized protein</fullName>
    </submittedName>
</protein>
<dbReference type="Proteomes" id="UP001307849">
    <property type="component" value="Unassembled WGS sequence"/>
</dbReference>